<evidence type="ECO:0000313" key="2">
    <source>
        <dbReference type="EMBL" id="EYB81190.1"/>
    </source>
</evidence>
<name>A0A016RS19_9BILA</name>
<feature type="transmembrane region" description="Helical" evidence="1">
    <location>
        <begin position="94"/>
        <end position="115"/>
    </location>
</feature>
<gene>
    <name evidence="2" type="primary">Acey_s0390.g558</name>
    <name evidence="2" type="synonym">Acey-F20D12.7</name>
    <name evidence="2" type="ORF">Y032_0390g558</name>
</gene>
<dbReference type="EMBL" id="JARK01001726">
    <property type="protein sequence ID" value="EYB81190.1"/>
    <property type="molecule type" value="Genomic_DNA"/>
</dbReference>
<dbReference type="AlphaFoldDB" id="A0A016RS19"/>
<protein>
    <submittedName>
        <fullName evidence="2">Uncharacterized protein</fullName>
    </submittedName>
</protein>
<keyword evidence="1" id="KW-0812">Transmembrane</keyword>
<dbReference type="OrthoDB" id="5858441at2759"/>
<proteinExistence type="predicted"/>
<keyword evidence="1" id="KW-1133">Transmembrane helix</keyword>
<reference evidence="3" key="1">
    <citation type="journal article" date="2015" name="Nat. Genet.">
        <title>The genome and transcriptome of the zoonotic hookworm Ancylostoma ceylanicum identify infection-specific gene families.</title>
        <authorList>
            <person name="Schwarz E.M."/>
            <person name="Hu Y."/>
            <person name="Antoshechkin I."/>
            <person name="Miller M.M."/>
            <person name="Sternberg P.W."/>
            <person name="Aroian R.V."/>
        </authorList>
    </citation>
    <scope>NUCLEOTIDE SEQUENCE</scope>
    <source>
        <strain evidence="3">HY135</strain>
    </source>
</reference>
<keyword evidence="1" id="KW-0472">Membrane</keyword>
<dbReference type="Proteomes" id="UP000024635">
    <property type="component" value="Unassembled WGS sequence"/>
</dbReference>
<sequence>MGRAQTKMRRRPNDSLTWKERWAVFKHNRRKPGCYELITYGLVLNVIGAGLLILKAHFDKNVIEATIQKKFDEYGIKSNDTNGEEESLFEPNSYLIVLVTMLGRIANVVGTMKMYKGLGKFFSERKRKKFRRATERVQNGDTEVEITELFADCCQFF</sequence>
<comment type="caution">
    <text evidence="2">The sequence shown here is derived from an EMBL/GenBank/DDBJ whole genome shotgun (WGS) entry which is preliminary data.</text>
</comment>
<organism evidence="2 3">
    <name type="scientific">Ancylostoma ceylanicum</name>
    <dbReference type="NCBI Taxonomy" id="53326"/>
    <lineage>
        <taxon>Eukaryota</taxon>
        <taxon>Metazoa</taxon>
        <taxon>Ecdysozoa</taxon>
        <taxon>Nematoda</taxon>
        <taxon>Chromadorea</taxon>
        <taxon>Rhabditida</taxon>
        <taxon>Rhabditina</taxon>
        <taxon>Rhabditomorpha</taxon>
        <taxon>Strongyloidea</taxon>
        <taxon>Ancylostomatidae</taxon>
        <taxon>Ancylostomatinae</taxon>
        <taxon>Ancylostoma</taxon>
    </lineage>
</organism>
<evidence type="ECO:0000256" key="1">
    <source>
        <dbReference type="SAM" id="Phobius"/>
    </source>
</evidence>
<accession>A0A016RS19</accession>
<evidence type="ECO:0000313" key="3">
    <source>
        <dbReference type="Proteomes" id="UP000024635"/>
    </source>
</evidence>
<feature type="transmembrane region" description="Helical" evidence="1">
    <location>
        <begin position="34"/>
        <end position="54"/>
    </location>
</feature>
<keyword evidence="3" id="KW-1185">Reference proteome</keyword>